<dbReference type="WBParaSite" id="NBR_0001258601-mRNA-1">
    <property type="protein sequence ID" value="NBR_0001258601-mRNA-1"/>
    <property type="gene ID" value="NBR_0001258601"/>
</dbReference>
<feature type="compositionally biased region" description="Acidic residues" evidence="1">
    <location>
        <begin position="109"/>
        <end position="118"/>
    </location>
</feature>
<keyword evidence="3" id="KW-1185">Reference proteome</keyword>
<sequence>MVSHLFENTHVRGSGAIERSAGFGGRLGECEYVDGKPVPGRPEPDPACTLTCGQPPPKAGLKQRLTCLFKQILSGFHPSLRLLSRHHARAAASRRSPGVGKKAGQIIAENEDDRELEP</sequence>
<reference evidence="2 3" key="2">
    <citation type="submission" date="2018-11" db="EMBL/GenBank/DDBJ databases">
        <authorList>
            <consortium name="Pathogen Informatics"/>
        </authorList>
    </citation>
    <scope>NUCLEOTIDE SEQUENCE [LARGE SCALE GENOMIC DNA]</scope>
</reference>
<accession>A0A0N4Y8M2</accession>
<dbReference type="AlphaFoldDB" id="A0A0N4Y8M2"/>
<dbReference type="Proteomes" id="UP000271162">
    <property type="component" value="Unassembled WGS sequence"/>
</dbReference>
<protein>
    <submittedName>
        <fullName evidence="2 4">Uncharacterized protein</fullName>
    </submittedName>
</protein>
<proteinExistence type="predicted"/>
<gene>
    <name evidence="2" type="ORF">NBR_LOCUS12587</name>
</gene>
<evidence type="ECO:0000313" key="4">
    <source>
        <dbReference type="WBParaSite" id="NBR_0001258601-mRNA-1"/>
    </source>
</evidence>
<evidence type="ECO:0000313" key="2">
    <source>
        <dbReference type="EMBL" id="VDL76176.1"/>
    </source>
</evidence>
<dbReference type="EMBL" id="UYSL01020798">
    <property type="protein sequence ID" value="VDL76176.1"/>
    <property type="molecule type" value="Genomic_DNA"/>
</dbReference>
<reference evidence="4" key="1">
    <citation type="submission" date="2017-02" db="UniProtKB">
        <authorList>
            <consortium name="WormBaseParasite"/>
        </authorList>
    </citation>
    <scope>IDENTIFICATION</scope>
</reference>
<name>A0A0N4Y8M2_NIPBR</name>
<organism evidence="4">
    <name type="scientific">Nippostrongylus brasiliensis</name>
    <name type="common">Rat hookworm</name>
    <dbReference type="NCBI Taxonomy" id="27835"/>
    <lineage>
        <taxon>Eukaryota</taxon>
        <taxon>Metazoa</taxon>
        <taxon>Ecdysozoa</taxon>
        <taxon>Nematoda</taxon>
        <taxon>Chromadorea</taxon>
        <taxon>Rhabditida</taxon>
        <taxon>Rhabditina</taxon>
        <taxon>Rhabditomorpha</taxon>
        <taxon>Strongyloidea</taxon>
        <taxon>Heligmosomidae</taxon>
        <taxon>Nippostrongylus</taxon>
    </lineage>
</organism>
<evidence type="ECO:0000313" key="3">
    <source>
        <dbReference type="Proteomes" id="UP000271162"/>
    </source>
</evidence>
<evidence type="ECO:0000256" key="1">
    <source>
        <dbReference type="SAM" id="MobiDB-lite"/>
    </source>
</evidence>
<feature type="region of interest" description="Disordered" evidence="1">
    <location>
        <begin position="86"/>
        <end position="118"/>
    </location>
</feature>